<evidence type="ECO:0000313" key="20">
    <source>
        <dbReference type="Ensembl" id="ENSSGRP00000038592.1"/>
    </source>
</evidence>
<keyword evidence="4 15" id="KW-0812">Transmembrane</keyword>
<dbReference type="InterPro" id="IPR029021">
    <property type="entry name" value="Prot-tyrosine_phosphatase-like"/>
</dbReference>
<dbReference type="FunFam" id="3.90.190.10:FF:000016">
    <property type="entry name" value="receptor-type tyrosine-protein phosphatase gamma isoform X1"/>
    <property type="match status" value="1"/>
</dbReference>
<dbReference type="PRINTS" id="PR00700">
    <property type="entry name" value="PRTYPHPHTASE"/>
</dbReference>
<feature type="transmembrane region" description="Helical" evidence="15">
    <location>
        <begin position="615"/>
        <end position="640"/>
    </location>
</feature>
<dbReference type="Pfam" id="PF00041">
    <property type="entry name" value="fn3"/>
    <property type="match status" value="1"/>
</dbReference>
<evidence type="ECO:0000259" key="19">
    <source>
        <dbReference type="PROSITE" id="PS51144"/>
    </source>
</evidence>
<reference evidence="20" key="2">
    <citation type="submission" date="2025-09" db="UniProtKB">
        <authorList>
            <consortium name="Ensembl"/>
        </authorList>
    </citation>
    <scope>IDENTIFICATION</scope>
</reference>
<evidence type="ECO:0000256" key="1">
    <source>
        <dbReference type="ARBA" id="ARBA00004479"/>
    </source>
</evidence>
<dbReference type="InterPro" id="IPR000387">
    <property type="entry name" value="Tyr_Pase_dom"/>
</dbReference>
<protein>
    <recommendedName>
        <fullName evidence="3">protein-tyrosine-phosphatase</fullName>
        <ecNumber evidence="3">3.1.3.48</ecNumber>
    </recommendedName>
</protein>
<dbReference type="InterPro" id="IPR000242">
    <property type="entry name" value="PTP_cat"/>
</dbReference>
<dbReference type="InterPro" id="IPR001148">
    <property type="entry name" value="CA_dom"/>
</dbReference>
<feature type="compositionally biased region" description="Basic and acidic residues" evidence="14">
    <location>
        <begin position="528"/>
        <end position="538"/>
    </location>
</feature>
<comment type="similarity">
    <text evidence="2">Belongs to the protein-tyrosine phosphatase family. Receptor class 5 subfamily.</text>
</comment>
<proteinExistence type="inferred from homology"/>
<evidence type="ECO:0000256" key="15">
    <source>
        <dbReference type="SAM" id="Phobius"/>
    </source>
</evidence>
<dbReference type="Ensembl" id="ENSSGRT00000041384.1">
    <property type="protein sequence ID" value="ENSSGRP00000038592.1"/>
    <property type="gene ID" value="ENSSGRG00000019582.1"/>
</dbReference>
<evidence type="ECO:0000259" key="18">
    <source>
        <dbReference type="PROSITE" id="PS50853"/>
    </source>
</evidence>
<dbReference type="CDD" id="cd00063">
    <property type="entry name" value="FN3"/>
    <property type="match status" value="1"/>
</dbReference>
<feature type="domain" description="Tyrosine specific protein phosphatases" evidence="17">
    <location>
        <begin position="1170"/>
        <end position="1244"/>
    </location>
</feature>
<feature type="domain" description="Alpha-carbonic anhydrase" evidence="19">
    <location>
        <begin position="4"/>
        <end position="274"/>
    </location>
</feature>
<feature type="region of interest" description="Disordered" evidence="14">
    <location>
        <begin position="482"/>
        <end position="604"/>
    </location>
</feature>
<evidence type="ECO:0000256" key="13">
    <source>
        <dbReference type="ARBA" id="ARBA00051722"/>
    </source>
</evidence>
<dbReference type="CDD" id="cd03122">
    <property type="entry name" value="alpha_CARP_receptor_like"/>
    <property type="match status" value="1"/>
</dbReference>
<keyword evidence="7" id="KW-0378">Hydrolase</keyword>
<dbReference type="SMART" id="SM00194">
    <property type="entry name" value="PTPc"/>
    <property type="match status" value="2"/>
</dbReference>
<dbReference type="FunFam" id="3.90.190.10:FF:000013">
    <property type="entry name" value="receptor-type tyrosine-protein phosphatase zeta isoform X1"/>
    <property type="match status" value="1"/>
</dbReference>
<keyword evidence="21" id="KW-1185">Reference proteome</keyword>
<reference evidence="20" key="1">
    <citation type="submission" date="2025-08" db="UniProtKB">
        <authorList>
            <consortium name="Ensembl"/>
        </authorList>
    </citation>
    <scope>IDENTIFICATION</scope>
</reference>
<keyword evidence="6" id="KW-0677">Repeat</keyword>
<feature type="domain" description="Tyrosine-protein phosphatase" evidence="16">
    <location>
        <begin position="993"/>
        <end position="1253"/>
    </location>
</feature>
<dbReference type="FunFam" id="3.10.200.10:FF:000005">
    <property type="entry name" value="receptor-type tyrosine-protein phosphatase gamma isoform X1"/>
    <property type="match status" value="1"/>
</dbReference>
<name>A0A672MSF3_SINGR</name>
<feature type="domain" description="Tyrosine specific protein phosphatases" evidence="17">
    <location>
        <begin position="879"/>
        <end position="953"/>
    </location>
</feature>
<accession>A0A672MSF3</accession>
<evidence type="ECO:0000256" key="7">
    <source>
        <dbReference type="ARBA" id="ARBA00022801"/>
    </source>
</evidence>
<evidence type="ECO:0000256" key="11">
    <source>
        <dbReference type="ARBA" id="ARBA00023157"/>
    </source>
</evidence>
<evidence type="ECO:0000259" key="17">
    <source>
        <dbReference type="PROSITE" id="PS50056"/>
    </source>
</evidence>
<dbReference type="SUPFAM" id="SSF52799">
    <property type="entry name" value="(Phosphotyrosine protein) phosphatases II"/>
    <property type="match status" value="2"/>
</dbReference>
<keyword evidence="10 15" id="KW-0472">Membrane</keyword>
<evidence type="ECO:0000256" key="5">
    <source>
        <dbReference type="ARBA" id="ARBA00022729"/>
    </source>
</evidence>
<keyword evidence="11" id="KW-1015">Disulfide bond</keyword>
<gene>
    <name evidence="20" type="primary">ptprga</name>
</gene>
<comment type="catalytic activity">
    <reaction evidence="13">
        <text>O-phospho-L-tyrosyl-[protein] + H2O = L-tyrosyl-[protein] + phosphate</text>
        <dbReference type="Rhea" id="RHEA:10684"/>
        <dbReference type="Rhea" id="RHEA-COMP:10136"/>
        <dbReference type="Rhea" id="RHEA-COMP:20101"/>
        <dbReference type="ChEBI" id="CHEBI:15377"/>
        <dbReference type="ChEBI" id="CHEBI:43474"/>
        <dbReference type="ChEBI" id="CHEBI:46858"/>
        <dbReference type="ChEBI" id="CHEBI:61978"/>
        <dbReference type="EC" id="3.1.3.48"/>
    </reaction>
</comment>
<dbReference type="Pfam" id="PF00102">
    <property type="entry name" value="Y_phosphatase"/>
    <property type="match status" value="2"/>
</dbReference>
<dbReference type="Proteomes" id="UP000472262">
    <property type="component" value="Unassembled WGS sequence"/>
</dbReference>
<evidence type="ECO:0000259" key="16">
    <source>
        <dbReference type="PROSITE" id="PS50055"/>
    </source>
</evidence>
<dbReference type="InterPro" id="IPR003595">
    <property type="entry name" value="Tyr_Pase_cat"/>
</dbReference>
<keyword evidence="12" id="KW-0325">Glycoprotein</keyword>
<feature type="domain" description="Fibronectin type-III" evidence="18">
    <location>
        <begin position="302"/>
        <end position="401"/>
    </location>
</feature>
<dbReference type="Gene3D" id="3.10.200.10">
    <property type="entry name" value="Alpha carbonic anhydrase"/>
    <property type="match status" value="1"/>
</dbReference>
<comment type="subcellular location">
    <subcellularLocation>
        <location evidence="1">Membrane</location>
        <topology evidence="1">Single-pass type I membrane protein</topology>
    </subcellularLocation>
</comment>
<dbReference type="InterPro" id="IPR016130">
    <property type="entry name" value="Tyr_Pase_AS"/>
</dbReference>
<keyword evidence="9 15" id="KW-1133">Transmembrane helix</keyword>
<organism evidence="20 21">
    <name type="scientific">Sinocyclocheilus grahami</name>
    <name type="common">Dianchi golden-line fish</name>
    <name type="synonym">Barbus grahami</name>
    <dbReference type="NCBI Taxonomy" id="75366"/>
    <lineage>
        <taxon>Eukaryota</taxon>
        <taxon>Metazoa</taxon>
        <taxon>Chordata</taxon>
        <taxon>Craniata</taxon>
        <taxon>Vertebrata</taxon>
        <taxon>Euteleostomi</taxon>
        <taxon>Actinopterygii</taxon>
        <taxon>Neopterygii</taxon>
        <taxon>Teleostei</taxon>
        <taxon>Ostariophysi</taxon>
        <taxon>Cypriniformes</taxon>
        <taxon>Cyprinidae</taxon>
        <taxon>Cyprininae</taxon>
        <taxon>Sinocyclocheilus</taxon>
    </lineage>
</organism>
<feature type="domain" description="Tyrosine-protein phosphatase" evidence="16">
    <location>
        <begin position="697"/>
        <end position="962"/>
    </location>
</feature>
<dbReference type="InterPro" id="IPR036398">
    <property type="entry name" value="CA_dom_sf"/>
</dbReference>
<dbReference type="InterPro" id="IPR036116">
    <property type="entry name" value="FN3_sf"/>
</dbReference>
<dbReference type="SMART" id="SM00060">
    <property type="entry name" value="FN3"/>
    <property type="match status" value="1"/>
</dbReference>
<dbReference type="PANTHER" id="PTHR19134:SF468">
    <property type="entry name" value="RECEPTOR-TYPE TYROSINE-PROTEIN PHOSPHATASE GAMMA"/>
    <property type="match status" value="1"/>
</dbReference>
<dbReference type="PANTHER" id="PTHR19134">
    <property type="entry name" value="RECEPTOR-TYPE TYROSINE-PROTEIN PHOSPHATASE"/>
    <property type="match status" value="1"/>
</dbReference>
<dbReference type="CDD" id="cd17670">
    <property type="entry name" value="R-PTP-G-2"/>
    <property type="match status" value="1"/>
</dbReference>
<evidence type="ECO:0000256" key="12">
    <source>
        <dbReference type="ARBA" id="ARBA00023180"/>
    </source>
</evidence>
<evidence type="ECO:0000256" key="3">
    <source>
        <dbReference type="ARBA" id="ARBA00013064"/>
    </source>
</evidence>
<dbReference type="PROSITE" id="PS51144">
    <property type="entry name" value="ALPHA_CA_2"/>
    <property type="match status" value="1"/>
</dbReference>
<feature type="compositionally biased region" description="Acidic residues" evidence="14">
    <location>
        <begin position="539"/>
        <end position="555"/>
    </location>
</feature>
<dbReference type="PROSITE" id="PS00383">
    <property type="entry name" value="TYR_PHOSPHATASE_1"/>
    <property type="match status" value="1"/>
</dbReference>
<dbReference type="PROSITE" id="PS50055">
    <property type="entry name" value="TYR_PHOSPHATASE_PTP"/>
    <property type="match status" value="2"/>
</dbReference>
<dbReference type="EC" id="3.1.3.48" evidence="3"/>
<sequence length="1288" mass="144148">LGPLFFSSEMRILRCGTYGPETGWAAAFPECQERNQSPINIADQDTKVSMEYQELTLDGFDAESSNKTSMKNTGKTVAILLKDDYFVRGAGLPGRFKAEKVEFHWGQSNGSDGSEHSINGRRFPVEMQIFMYNSDDFDSLNTAIREKRVIAAMAVFFQVGMKDNPAVDPIIHGLRGVVHHEKETFLEPFVLRDLLPSSIGSYYRYIGSLTTPPCSKVVEWIVFSRPVFLSYKQLEAFYSIFTTEQQDHVKSVEYLRNNFRPLQSLDNREVFKSAVKDAWLPDLTDSLGNPYGTEASKACSSAPINMNVQHMNKTALVVRWSRPEITYDPPIISYLISYSWTRNDESYEETYVKGSDQKLEAVITPVSPDVLYLFRVQAVCLNDKRSDFSQSMLFRANTTRIFEGTRIVKTGMPTVSPASSADMAPISSGSSTWTSSGLPFSFVSMATGIGPSSSGSQATVASVVTSTLLAGLGFSGGVISSFPSSVWPTRPPPSTRQAPAKPMVTTTEPTSSPASDRDTTAAAENDGSDDRGDKGGKGEDEDGEKNGEEEEDEEKGAESKDGSVPDDVETQTNGSATKDPPTAVPDSTAKEKGGHRRRTVVSSMHPVPASARMEWIIPLVVVSALTFLCLILLLAVLVYWRRCFQTAHFYVEDSNSPRVVPNESIPVIPIPDDMEAIPVKLFIKHVSELYSNNQHGFSEGFEEVQRCTADMKITSEHSNHPDNKHKNRYINIIAYDHSRVKLRPLAGKDSKHSDYINANYVDGYNKPKAYIAAQGPLKSTFEDFWRMVWEQNTCIIVMITNLVEKGRRKCDQYWPTENSEEYGNIVVTLKRTKVMATLQFHEFEHKLFKGNTKGRQSERTVLQYHYTQWPDMGVPEYTLPVLTFVRKSSAAQTPEMGPMLVHCSAGVGRTGTYIVIDSMLQQLKDKGSVNVLGFLKHIRTQRNYLVQTEEQYIFIHDALMEAILGKETEVPSSQLHSYVNNILTPGPGGKTRLEKQFKLVTQCNARFVECFSAQKECNKEKNRNSSVVPSERARVGLAPLPGMKGTDYINASYIMGYYRSNEFIITQHPLPHTTKDFWRMIWDHNAQIIVMLPDNQGLAEDEFVYWPSREEAMNCEAFTVTLISKDRLCLSNEEQIIIHDFILEATQDDYVLEVRHFQCPKWPNPDAPISSTFELINVIKEEAMTRDGPTIVHDEFGAVSAGMLCALTTLSQQLESEGAVGVYQVAKMINLMRPGVFTDIEQYQYLYKAMLSLISTKENGSSPMSLDRNGSVAMSDESDPAESMESLV</sequence>
<dbReference type="Gene3D" id="3.90.190.10">
    <property type="entry name" value="Protein tyrosine phosphatase superfamily"/>
    <property type="match status" value="2"/>
</dbReference>
<dbReference type="InterPro" id="IPR003961">
    <property type="entry name" value="FN3_dom"/>
</dbReference>
<dbReference type="GO" id="GO:0005886">
    <property type="term" value="C:plasma membrane"/>
    <property type="evidence" value="ECO:0007669"/>
    <property type="project" value="UniProtKB-ARBA"/>
</dbReference>
<dbReference type="Pfam" id="PF00194">
    <property type="entry name" value="Carb_anhydrase"/>
    <property type="match status" value="1"/>
</dbReference>
<evidence type="ECO:0000256" key="9">
    <source>
        <dbReference type="ARBA" id="ARBA00022989"/>
    </source>
</evidence>
<feature type="region of interest" description="Disordered" evidence="14">
    <location>
        <begin position="1259"/>
        <end position="1288"/>
    </location>
</feature>
<evidence type="ECO:0000256" key="4">
    <source>
        <dbReference type="ARBA" id="ARBA00022692"/>
    </source>
</evidence>
<dbReference type="PROSITE" id="PS50853">
    <property type="entry name" value="FN3"/>
    <property type="match status" value="1"/>
</dbReference>
<evidence type="ECO:0000256" key="14">
    <source>
        <dbReference type="SAM" id="MobiDB-lite"/>
    </source>
</evidence>
<feature type="compositionally biased region" description="Polar residues" evidence="14">
    <location>
        <begin position="504"/>
        <end position="514"/>
    </location>
</feature>
<dbReference type="SMART" id="SM00404">
    <property type="entry name" value="PTPc_motif"/>
    <property type="match status" value="2"/>
</dbReference>
<dbReference type="InterPro" id="IPR050348">
    <property type="entry name" value="Protein-Tyr_Phosphatase"/>
</dbReference>
<evidence type="ECO:0000256" key="8">
    <source>
        <dbReference type="ARBA" id="ARBA00022912"/>
    </source>
</evidence>
<dbReference type="InterPro" id="IPR013783">
    <property type="entry name" value="Ig-like_fold"/>
</dbReference>
<dbReference type="SUPFAM" id="SSF49265">
    <property type="entry name" value="Fibronectin type III"/>
    <property type="match status" value="1"/>
</dbReference>
<dbReference type="Gene3D" id="2.60.40.10">
    <property type="entry name" value="Immunoglobulins"/>
    <property type="match status" value="1"/>
</dbReference>
<evidence type="ECO:0000256" key="10">
    <source>
        <dbReference type="ARBA" id="ARBA00023136"/>
    </source>
</evidence>
<dbReference type="PROSITE" id="PS50056">
    <property type="entry name" value="TYR_PHOSPHATASE_2"/>
    <property type="match status" value="2"/>
</dbReference>
<dbReference type="GO" id="GO:0004725">
    <property type="term" value="F:protein tyrosine phosphatase activity"/>
    <property type="evidence" value="ECO:0007669"/>
    <property type="project" value="UniProtKB-EC"/>
</dbReference>
<dbReference type="InterPro" id="IPR041887">
    <property type="entry name" value="Alpha_CARP_receptor-type"/>
</dbReference>
<dbReference type="SUPFAM" id="SSF51069">
    <property type="entry name" value="Carbonic anhydrase"/>
    <property type="match status" value="1"/>
</dbReference>
<evidence type="ECO:0000256" key="6">
    <source>
        <dbReference type="ARBA" id="ARBA00022737"/>
    </source>
</evidence>
<dbReference type="SMART" id="SM01057">
    <property type="entry name" value="Carb_anhydrase"/>
    <property type="match status" value="1"/>
</dbReference>
<evidence type="ECO:0000256" key="2">
    <source>
        <dbReference type="ARBA" id="ARBA00006246"/>
    </source>
</evidence>
<keyword evidence="5" id="KW-0732">Signal</keyword>
<evidence type="ECO:0000313" key="21">
    <source>
        <dbReference type="Proteomes" id="UP000472262"/>
    </source>
</evidence>
<keyword evidence="8" id="KW-0904">Protein phosphatase</keyword>